<accession>A0A2V3UG01</accession>
<keyword evidence="3" id="KW-1185">Reference proteome</keyword>
<proteinExistence type="predicted"/>
<evidence type="ECO:0000313" key="3">
    <source>
        <dbReference type="Proteomes" id="UP000248021"/>
    </source>
</evidence>
<gene>
    <name evidence="2" type="ORF">C7450_10157</name>
</gene>
<protein>
    <recommendedName>
        <fullName evidence="4">Ribbon-helix-helix CopG family protein</fullName>
    </recommendedName>
</protein>
<dbReference type="GO" id="GO:0006355">
    <property type="term" value="P:regulation of DNA-templated transcription"/>
    <property type="evidence" value="ECO:0007669"/>
    <property type="project" value="InterPro"/>
</dbReference>
<feature type="compositionally biased region" description="Basic and acidic residues" evidence="1">
    <location>
        <begin position="155"/>
        <end position="167"/>
    </location>
</feature>
<comment type="caution">
    <text evidence="2">The sequence shown here is derived from an EMBL/GenBank/DDBJ whole genome shotgun (WGS) entry which is preliminary data.</text>
</comment>
<dbReference type="Proteomes" id="UP000248021">
    <property type="component" value="Unassembled WGS sequence"/>
</dbReference>
<dbReference type="RefSeq" id="WP_110372409.1">
    <property type="nucleotide sequence ID" value="NZ_JAHBRY010000001.1"/>
</dbReference>
<dbReference type="EMBL" id="QJJK01000001">
    <property type="protein sequence ID" value="PXW64302.1"/>
    <property type="molecule type" value="Genomic_DNA"/>
</dbReference>
<evidence type="ECO:0000256" key="1">
    <source>
        <dbReference type="SAM" id="MobiDB-lite"/>
    </source>
</evidence>
<dbReference type="AlphaFoldDB" id="A0A2V3UG01"/>
<dbReference type="OrthoDB" id="9803941at2"/>
<evidence type="ECO:0000313" key="2">
    <source>
        <dbReference type="EMBL" id="PXW64302.1"/>
    </source>
</evidence>
<sequence>MSKTRLNIFIEPDHAKRLRQLAALKGETKSAIVAAALSSYLSPDGADRREAALASRLDRLSNQFGRLERDQTILIETLALYIRYTLSVSAPLPETHQKAARAQGRLRFNQFVDQLGRHLQRGGSLVRQVHEEIFPDEGRFFGLADDNEDQGSAGSEDHDAEAAPHDG</sequence>
<organism evidence="2 3">
    <name type="scientific">Chelatococcus asaccharovorans</name>
    <dbReference type="NCBI Taxonomy" id="28210"/>
    <lineage>
        <taxon>Bacteria</taxon>
        <taxon>Pseudomonadati</taxon>
        <taxon>Pseudomonadota</taxon>
        <taxon>Alphaproteobacteria</taxon>
        <taxon>Hyphomicrobiales</taxon>
        <taxon>Chelatococcaceae</taxon>
        <taxon>Chelatococcus</taxon>
    </lineage>
</organism>
<dbReference type="SUPFAM" id="SSF47598">
    <property type="entry name" value="Ribbon-helix-helix"/>
    <property type="match status" value="1"/>
</dbReference>
<evidence type="ECO:0008006" key="4">
    <source>
        <dbReference type="Google" id="ProtNLM"/>
    </source>
</evidence>
<name>A0A2V3UG01_9HYPH</name>
<feature type="region of interest" description="Disordered" evidence="1">
    <location>
        <begin position="141"/>
        <end position="167"/>
    </location>
</feature>
<dbReference type="InterPro" id="IPR010985">
    <property type="entry name" value="Ribbon_hlx_hlx"/>
</dbReference>
<reference evidence="2 3" key="1">
    <citation type="submission" date="2018-05" db="EMBL/GenBank/DDBJ databases">
        <title>Genomic Encyclopedia of Type Strains, Phase IV (KMG-IV): sequencing the most valuable type-strain genomes for metagenomic binning, comparative biology and taxonomic classification.</title>
        <authorList>
            <person name="Goeker M."/>
        </authorList>
    </citation>
    <scope>NUCLEOTIDE SEQUENCE [LARGE SCALE GENOMIC DNA]</scope>
    <source>
        <strain evidence="2 3">DSM 6462</strain>
    </source>
</reference>